<dbReference type="Proteomes" id="UP000662637">
    <property type="component" value="Unassembled WGS sequence"/>
</dbReference>
<proteinExistence type="predicted"/>
<reference evidence="3 4" key="1">
    <citation type="submission" date="2019-04" db="EMBL/GenBank/DDBJ databases">
        <authorList>
            <person name="Alioto T."/>
            <person name="Alioto T."/>
        </authorList>
    </citation>
    <scope>NUCLEOTIDE SEQUENCE [LARGE SCALE GENOMIC DNA]</scope>
</reference>
<reference evidence="2" key="2">
    <citation type="submission" date="2020-08" db="EMBL/GenBank/DDBJ databases">
        <authorList>
            <person name="Shumante A."/>
            <person name="Zimin A.V."/>
            <person name="Puiu D."/>
            <person name="Salzberg S.L."/>
        </authorList>
    </citation>
    <scope>NUCLEOTIDE SEQUENCE</scope>
    <source>
        <strain evidence="2">WC2-LM</strain>
        <tissue evidence="2">Liver</tissue>
    </source>
</reference>
<gene>
    <name evidence="2" type="ORF">GHT09_015182</name>
    <name evidence="3" type="ORF">MONAX_5E027238</name>
</gene>
<dbReference type="AlphaFoldDB" id="A0A5E4AXA5"/>
<keyword evidence="4" id="KW-1185">Reference proteome</keyword>
<protein>
    <submittedName>
        <fullName evidence="3">Uncharacterized protein</fullName>
    </submittedName>
</protein>
<dbReference type="EMBL" id="WJEC01008633">
    <property type="protein sequence ID" value="KAF7461317.1"/>
    <property type="molecule type" value="Genomic_DNA"/>
</dbReference>
<accession>A0A5E4AXA5</accession>
<name>A0A5E4AXA5_MARMO</name>
<feature type="signal peptide" evidence="1">
    <location>
        <begin position="1"/>
        <end position="33"/>
    </location>
</feature>
<dbReference type="EMBL" id="CABDUW010000165">
    <property type="protein sequence ID" value="VTJ61142.1"/>
    <property type="molecule type" value="Genomic_DNA"/>
</dbReference>
<keyword evidence="1" id="KW-0732">Signal</keyword>
<evidence type="ECO:0000313" key="4">
    <source>
        <dbReference type="Proteomes" id="UP000335636"/>
    </source>
</evidence>
<dbReference type="Proteomes" id="UP000335636">
    <property type="component" value="Unassembled WGS sequence"/>
</dbReference>
<evidence type="ECO:0000256" key="1">
    <source>
        <dbReference type="SAM" id="SignalP"/>
    </source>
</evidence>
<feature type="chain" id="PRO_5036140193" evidence="1">
    <location>
        <begin position="34"/>
        <end position="162"/>
    </location>
</feature>
<sequence>MTAAKMGAQALRWPPLLLVLLTVLLGHSPGATAQTQVCSVDKTFLQVQENANITEALVNISVPEGQQVTLGSSSTPSAFRILGNQLFLSVIPDYEVQAVAWVGCFQGPLRVHTASLEKTWGWQGLCLPQALTDPSGPILGWASSIREQSCLVPPPPPLTYHQ</sequence>
<evidence type="ECO:0000313" key="3">
    <source>
        <dbReference type="EMBL" id="VTJ61142.1"/>
    </source>
</evidence>
<evidence type="ECO:0000313" key="2">
    <source>
        <dbReference type="EMBL" id="KAF7461317.1"/>
    </source>
</evidence>
<organism evidence="3 4">
    <name type="scientific">Marmota monax</name>
    <name type="common">Woodchuck</name>
    <dbReference type="NCBI Taxonomy" id="9995"/>
    <lineage>
        <taxon>Eukaryota</taxon>
        <taxon>Metazoa</taxon>
        <taxon>Chordata</taxon>
        <taxon>Craniata</taxon>
        <taxon>Vertebrata</taxon>
        <taxon>Euteleostomi</taxon>
        <taxon>Mammalia</taxon>
        <taxon>Eutheria</taxon>
        <taxon>Euarchontoglires</taxon>
        <taxon>Glires</taxon>
        <taxon>Rodentia</taxon>
        <taxon>Sciuromorpha</taxon>
        <taxon>Sciuridae</taxon>
        <taxon>Xerinae</taxon>
        <taxon>Marmotini</taxon>
        <taxon>Marmota</taxon>
    </lineage>
</organism>